<keyword evidence="3" id="KW-1185">Reference proteome</keyword>
<gene>
    <name evidence="2" type="ORF">SAMN05661096_03393</name>
</gene>
<sequence>MVLVETLSSFGQSDSAGFKSDLRIFQKALEETHPNLYRFTAKAKFDTVFDSIDQKITPKTTELEFFRLLSKIESLVREGHTYLLPSESLTQQLQTKKLFPFEVTISDSIIVVKESFDKKHSSYKNREINAINGEKSEDIINQIANSTGLKSGYNNSALLNILSFENNFAFSYYYFIDTTSTFQIHFENEIVAIPGIDNFKGEIYPKFPKECDPPFALQIDSLKRIAIIKITTFAYWTVSSSKKEYAETFSKYFSEIEKAGIKYLIIDVRDNRGGEEMLAAELLTYLVKKDFRIYKSAKANTLDFKYDLPNSSKFSFRKKDYIKTDSGYFKIQDKVLKTFSPKSKNHFDGQVYVLSNGGSRSAASILLSLIRFHNIGIIVGQESGGVFEDVDGRKKIKITLPYSKIQLSFPAWSFKIDVEGGDRFRGVMPDYIVKRNIRDTQSNKDPELDLVYKLISDE</sequence>
<dbReference type="GO" id="GO:0004175">
    <property type="term" value="F:endopeptidase activity"/>
    <property type="evidence" value="ECO:0007669"/>
    <property type="project" value="TreeGrafter"/>
</dbReference>
<dbReference type="EMBL" id="FXAW01000008">
    <property type="protein sequence ID" value="SMG47963.1"/>
    <property type="molecule type" value="Genomic_DNA"/>
</dbReference>
<evidence type="ECO:0000259" key="1">
    <source>
        <dbReference type="Pfam" id="PF03572"/>
    </source>
</evidence>
<dbReference type="SUPFAM" id="SSF52096">
    <property type="entry name" value="ClpP/crotonase"/>
    <property type="match status" value="1"/>
</dbReference>
<evidence type="ECO:0000313" key="3">
    <source>
        <dbReference type="Proteomes" id="UP000193804"/>
    </source>
</evidence>
<dbReference type="Gene3D" id="3.90.226.10">
    <property type="entry name" value="2-enoyl-CoA Hydratase, Chain A, domain 1"/>
    <property type="match status" value="1"/>
</dbReference>
<protein>
    <submittedName>
        <fullName evidence="2">Peptidase family S41</fullName>
    </submittedName>
</protein>
<reference evidence="3" key="1">
    <citation type="submission" date="2017-04" db="EMBL/GenBank/DDBJ databases">
        <authorList>
            <person name="Varghese N."/>
            <person name="Submissions S."/>
        </authorList>
    </citation>
    <scope>NUCLEOTIDE SEQUENCE [LARGE SCALE GENOMIC DNA]</scope>
    <source>
        <strain evidence="3">DSM 4125</strain>
    </source>
</reference>
<dbReference type="GO" id="GO:0007165">
    <property type="term" value="P:signal transduction"/>
    <property type="evidence" value="ECO:0007669"/>
    <property type="project" value="TreeGrafter"/>
</dbReference>
<organism evidence="2 3">
    <name type="scientific">Marivirga sericea</name>
    <dbReference type="NCBI Taxonomy" id="1028"/>
    <lineage>
        <taxon>Bacteria</taxon>
        <taxon>Pseudomonadati</taxon>
        <taxon>Bacteroidota</taxon>
        <taxon>Cytophagia</taxon>
        <taxon>Cytophagales</taxon>
        <taxon>Marivirgaceae</taxon>
        <taxon>Marivirga</taxon>
    </lineage>
</organism>
<dbReference type="GO" id="GO:0030288">
    <property type="term" value="C:outer membrane-bounded periplasmic space"/>
    <property type="evidence" value="ECO:0007669"/>
    <property type="project" value="TreeGrafter"/>
</dbReference>
<dbReference type="PANTHER" id="PTHR32060">
    <property type="entry name" value="TAIL-SPECIFIC PROTEASE"/>
    <property type="match status" value="1"/>
</dbReference>
<dbReference type="Pfam" id="PF03572">
    <property type="entry name" value="Peptidase_S41"/>
    <property type="match status" value="1"/>
</dbReference>
<dbReference type="Proteomes" id="UP000193804">
    <property type="component" value="Unassembled WGS sequence"/>
</dbReference>
<dbReference type="InterPro" id="IPR029045">
    <property type="entry name" value="ClpP/crotonase-like_dom_sf"/>
</dbReference>
<dbReference type="GO" id="GO:0008236">
    <property type="term" value="F:serine-type peptidase activity"/>
    <property type="evidence" value="ECO:0007669"/>
    <property type="project" value="InterPro"/>
</dbReference>
<feature type="domain" description="Tail specific protease" evidence="1">
    <location>
        <begin position="224"/>
        <end position="386"/>
    </location>
</feature>
<dbReference type="PANTHER" id="PTHR32060:SF30">
    <property type="entry name" value="CARBOXY-TERMINAL PROCESSING PROTEASE CTPA"/>
    <property type="match status" value="1"/>
</dbReference>
<dbReference type="GO" id="GO:0006508">
    <property type="term" value="P:proteolysis"/>
    <property type="evidence" value="ECO:0007669"/>
    <property type="project" value="InterPro"/>
</dbReference>
<dbReference type="STRING" id="1028.SAMN05661096_03393"/>
<dbReference type="InterPro" id="IPR005151">
    <property type="entry name" value="Tail-specific_protease"/>
</dbReference>
<proteinExistence type="predicted"/>
<evidence type="ECO:0000313" key="2">
    <source>
        <dbReference type="EMBL" id="SMG47963.1"/>
    </source>
</evidence>
<accession>A0A1X7L3H2</accession>
<name>A0A1X7L3H2_9BACT</name>
<dbReference type="AlphaFoldDB" id="A0A1X7L3H2"/>